<dbReference type="GO" id="GO:0005576">
    <property type="term" value="C:extracellular region"/>
    <property type="evidence" value="ECO:0007669"/>
    <property type="project" value="UniProtKB-SubCell"/>
</dbReference>
<evidence type="ECO:0000256" key="1">
    <source>
        <dbReference type="ARBA" id="ARBA00004613"/>
    </source>
</evidence>
<dbReference type="PROSITE" id="PS50240">
    <property type="entry name" value="TRYPSIN_DOM"/>
    <property type="match status" value="1"/>
</dbReference>
<feature type="signal peptide" evidence="8">
    <location>
        <begin position="1"/>
        <end position="21"/>
    </location>
</feature>
<dbReference type="InterPro" id="IPR035914">
    <property type="entry name" value="Sperma_CUB_dom_sf"/>
</dbReference>
<evidence type="ECO:0000256" key="4">
    <source>
        <dbReference type="ARBA" id="ARBA00022801"/>
    </source>
</evidence>
<evidence type="ECO:0000256" key="6">
    <source>
        <dbReference type="ARBA" id="ARBA00023157"/>
    </source>
</evidence>
<dbReference type="OrthoDB" id="6380398at2759"/>
<evidence type="ECO:0000256" key="5">
    <source>
        <dbReference type="ARBA" id="ARBA00022825"/>
    </source>
</evidence>
<evidence type="ECO:0000256" key="8">
    <source>
        <dbReference type="SAM" id="SignalP"/>
    </source>
</evidence>
<keyword evidence="8" id="KW-0732">Signal</keyword>
<dbReference type="CDD" id="cd00041">
    <property type="entry name" value="CUB"/>
    <property type="match status" value="1"/>
</dbReference>
<evidence type="ECO:0000313" key="12">
    <source>
        <dbReference type="Proteomes" id="UP000249218"/>
    </source>
</evidence>
<dbReference type="InterPro" id="IPR009003">
    <property type="entry name" value="Peptidase_S1_PA"/>
</dbReference>
<feature type="domain" description="Peptidase S1" evidence="10">
    <location>
        <begin position="158"/>
        <end position="387"/>
    </location>
</feature>
<evidence type="ECO:0000256" key="2">
    <source>
        <dbReference type="ARBA" id="ARBA00022525"/>
    </source>
</evidence>
<dbReference type="InterPro" id="IPR018114">
    <property type="entry name" value="TRYPSIN_HIS"/>
</dbReference>
<dbReference type="Gene3D" id="2.60.120.290">
    <property type="entry name" value="Spermadhesin, CUB domain"/>
    <property type="match status" value="1"/>
</dbReference>
<feature type="chain" id="PRO_5015931476" description="Venom serine protease 34" evidence="8">
    <location>
        <begin position="22"/>
        <end position="394"/>
    </location>
</feature>
<accession>A0A2W1BGC0</accession>
<evidence type="ECO:0000259" key="10">
    <source>
        <dbReference type="PROSITE" id="PS50240"/>
    </source>
</evidence>
<feature type="domain" description="CUB" evidence="9">
    <location>
        <begin position="26"/>
        <end position="140"/>
    </location>
</feature>
<reference evidence="11 12" key="1">
    <citation type="journal article" date="2017" name="BMC Biol.">
        <title>Genomic innovations, transcriptional plasticity and gene loss underlying the evolution and divergence of two highly polyphagous and invasive Helicoverpa pest species.</title>
        <authorList>
            <person name="Pearce S.L."/>
            <person name="Clarke D.F."/>
            <person name="East P.D."/>
            <person name="Elfekih S."/>
            <person name="Gordon K.H."/>
            <person name="Jermiin L.S."/>
            <person name="McGaughran A."/>
            <person name="Oakeshott J.G."/>
            <person name="Papanikolaou A."/>
            <person name="Perera O.P."/>
            <person name="Rane R.V."/>
            <person name="Richards S."/>
            <person name="Tay W.T."/>
            <person name="Walsh T.K."/>
            <person name="Anderson A."/>
            <person name="Anderson C.J."/>
            <person name="Asgari S."/>
            <person name="Board P.G."/>
            <person name="Bretschneider A."/>
            <person name="Campbell P.M."/>
            <person name="Chertemps T."/>
            <person name="Christeller J.T."/>
            <person name="Coppin C.W."/>
            <person name="Downes S.J."/>
            <person name="Duan G."/>
            <person name="Farnsworth C.A."/>
            <person name="Good R.T."/>
            <person name="Han L.B."/>
            <person name="Han Y.C."/>
            <person name="Hatje K."/>
            <person name="Horne I."/>
            <person name="Huang Y.P."/>
            <person name="Hughes D.S."/>
            <person name="Jacquin-Joly E."/>
            <person name="James W."/>
            <person name="Jhangiani S."/>
            <person name="Kollmar M."/>
            <person name="Kuwar S.S."/>
            <person name="Li S."/>
            <person name="Liu N.Y."/>
            <person name="Maibeche M.T."/>
            <person name="Miller J.R."/>
            <person name="Montagne N."/>
            <person name="Perry T."/>
            <person name="Qu J."/>
            <person name="Song S.V."/>
            <person name="Sutton G.G."/>
            <person name="Vogel H."/>
            <person name="Walenz B.P."/>
            <person name="Xu W."/>
            <person name="Zhang H.J."/>
            <person name="Zou Z."/>
            <person name="Batterham P."/>
            <person name="Edwards O.R."/>
            <person name="Feyereisen R."/>
            <person name="Gibbs R.A."/>
            <person name="Heckel D.G."/>
            <person name="McGrath A."/>
            <person name="Robin C."/>
            <person name="Scherer S.E."/>
            <person name="Worley K.C."/>
            <person name="Wu Y.D."/>
        </authorList>
    </citation>
    <scope>NUCLEOTIDE SEQUENCE [LARGE SCALE GENOMIC DNA]</scope>
    <source>
        <strain evidence="11">Harm_GR_Male_#8</strain>
        <tissue evidence="11">Whole organism</tissue>
    </source>
</reference>
<dbReference type="PANTHER" id="PTHR24252">
    <property type="entry name" value="ACROSIN-RELATED"/>
    <property type="match status" value="1"/>
</dbReference>
<proteinExistence type="predicted"/>
<dbReference type="Gene3D" id="2.40.10.10">
    <property type="entry name" value="Trypsin-like serine proteases"/>
    <property type="match status" value="1"/>
</dbReference>
<dbReference type="SMART" id="SM00042">
    <property type="entry name" value="CUB"/>
    <property type="match status" value="1"/>
</dbReference>
<evidence type="ECO:0000256" key="7">
    <source>
        <dbReference type="PROSITE-ProRule" id="PRU00059"/>
    </source>
</evidence>
<keyword evidence="5" id="KW-0720">Serine protease</keyword>
<dbReference type="PROSITE" id="PS00134">
    <property type="entry name" value="TRYPSIN_HIS"/>
    <property type="match status" value="1"/>
</dbReference>
<evidence type="ECO:0000256" key="3">
    <source>
        <dbReference type="ARBA" id="ARBA00022670"/>
    </source>
</evidence>
<dbReference type="SUPFAM" id="SSF50494">
    <property type="entry name" value="Trypsin-like serine proteases"/>
    <property type="match status" value="1"/>
</dbReference>
<comment type="subcellular location">
    <subcellularLocation>
        <location evidence="1">Secreted</location>
    </subcellularLocation>
</comment>
<comment type="caution">
    <text evidence="7">Lacks conserved residue(s) required for the propagation of feature annotation.</text>
</comment>
<dbReference type="Proteomes" id="UP000249218">
    <property type="component" value="Unassembled WGS sequence"/>
</dbReference>
<dbReference type="InterPro" id="IPR043504">
    <property type="entry name" value="Peptidase_S1_PA_chymotrypsin"/>
</dbReference>
<dbReference type="GO" id="GO:0004252">
    <property type="term" value="F:serine-type endopeptidase activity"/>
    <property type="evidence" value="ECO:0007669"/>
    <property type="project" value="InterPro"/>
</dbReference>
<dbReference type="InterPro" id="IPR000859">
    <property type="entry name" value="CUB_dom"/>
</dbReference>
<dbReference type="FunFam" id="2.40.10.10:FF:000015">
    <property type="entry name" value="Atrial natriuretic peptide-converting enzyme"/>
    <property type="match status" value="1"/>
</dbReference>
<dbReference type="GO" id="GO:0006508">
    <property type="term" value="P:proteolysis"/>
    <property type="evidence" value="ECO:0007669"/>
    <property type="project" value="UniProtKB-KW"/>
</dbReference>
<dbReference type="Pfam" id="PF00431">
    <property type="entry name" value="CUB"/>
    <property type="match status" value="1"/>
</dbReference>
<dbReference type="EMBL" id="KZ150205">
    <property type="protein sequence ID" value="PZC72247.1"/>
    <property type="molecule type" value="Genomic_DNA"/>
</dbReference>
<keyword evidence="4" id="KW-0378">Hydrolase</keyword>
<evidence type="ECO:0008006" key="13">
    <source>
        <dbReference type="Google" id="ProtNLM"/>
    </source>
</evidence>
<evidence type="ECO:0000259" key="9">
    <source>
        <dbReference type="PROSITE" id="PS01180"/>
    </source>
</evidence>
<protein>
    <recommendedName>
        <fullName evidence="13">Venom serine protease 34</fullName>
    </recommendedName>
</protein>
<organism evidence="11 12">
    <name type="scientific">Helicoverpa armigera</name>
    <name type="common">Cotton bollworm</name>
    <name type="synonym">Heliothis armigera</name>
    <dbReference type="NCBI Taxonomy" id="29058"/>
    <lineage>
        <taxon>Eukaryota</taxon>
        <taxon>Metazoa</taxon>
        <taxon>Ecdysozoa</taxon>
        <taxon>Arthropoda</taxon>
        <taxon>Hexapoda</taxon>
        <taxon>Insecta</taxon>
        <taxon>Pterygota</taxon>
        <taxon>Neoptera</taxon>
        <taxon>Endopterygota</taxon>
        <taxon>Lepidoptera</taxon>
        <taxon>Glossata</taxon>
        <taxon>Ditrysia</taxon>
        <taxon>Noctuoidea</taxon>
        <taxon>Noctuidae</taxon>
        <taxon>Heliothinae</taxon>
        <taxon>Helicoverpa</taxon>
    </lineage>
</organism>
<dbReference type="SMART" id="SM00020">
    <property type="entry name" value="Tryp_SPc"/>
    <property type="match status" value="1"/>
</dbReference>
<dbReference type="InterPro" id="IPR001254">
    <property type="entry name" value="Trypsin_dom"/>
</dbReference>
<keyword evidence="12" id="KW-1185">Reference proteome</keyword>
<keyword evidence="2" id="KW-0964">Secreted</keyword>
<keyword evidence="6" id="KW-1015">Disulfide bond</keyword>
<gene>
    <name evidence="11" type="primary">HaOG200391</name>
    <name evidence="11" type="ORF">B5X24_HaOG200391</name>
</gene>
<evidence type="ECO:0000313" key="11">
    <source>
        <dbReference type="EMBL" id="PZC72247.1"/>
    </source>
</evidence>
<dbReference type="CDD" id="cd00190">
    <property type="entry name" value="Tryp_SPc"/>
    <property type="match status" value="1"/>
</dbReference>
<dbReference type="SUPFAM" id="SSF49854">
    <property type="entry name" value="Spermadhesin, CUB domain"/>
    <property type="match status" value="1"/>
</dbReference>
<dbReference type="PRINTS" id="PR00722">
    <property type="entry name" value="CHYMOTRYPSIN"/>
</dbReference>
<dbReference type="PANTHER" id="PTHR24252:SF7">
    <property type="entry name" value="HYALIN"/>
    <property type="match status" value="1"/>
</dbReference>
<dbReference type="Pfam" id="PF00089">
    <property type="entry name" value="Trypsin"/>
    <property type="match status" value="1"/>
</dbReference>
<keyword evidence="3" id="KW-0645">Protease</keyword>
<sequence>MILVMNFKLVLLLWLVNYSSAQDANCDFYQQVDVGTVYYVSSPNYPGSYTPGQRCRWIATCPQGYNCRLECPAIELPQSPSCSVDRLLVSRSGDPQLNAADTYCGRGSLTAISTGQTISIGLITNRSSSGGRFRCQLTAQAAGPPNTCSCGVRRQLRIVGGNETGVNEYPMMVAIADVRISEVKCGGVIISDRYVLSAAHCINGQSVSNFALVVGEHDVTIGDSPATRAYRIEQFLIHPQFTESNYDYDIAILRSASRIEFSEYVGPACLPFKFNTDFAGRRVTILGWGTKFFGGPKSNVLLKADVDVISQSACRSQIQVTDRQMCTYTPGKDACQDDSGGPVLYTDPATGLLFNVGIISFGSSCASGPGVNTRVTALLNWILSNTPEVSYCRK</sequence>
<dbReference type="PROSITE" id="PS01180">
    <property type="entry name" value="CUB"/>
    <property type="match status" value="1"/>
</dbReference>
<dbReference type="InterPro" id="IPR001314">
    <property type="entry name" value="Peptidase_S1A"/>
</dbReference>
<dbReference type="AlphaFoldDB" id="A0A2W1BGC0"/>
<name>A0A2W1BGC0_HELAM</name>